<name>A0A936Z153_9BURK</name>
<evidence type="ECO:0000256" key="1">
    <source>
        <dbReference type="SAM" id="Phobius"/>
    </source>
</evidence>
<keyword evidence="1" id="KW-0812">Transmembrane</keyword>
<dbReference type="Proteomes" id="UP000599109">
    <property type="component" value="Unassembled WGS sequence"/>
</dbReference>
<dbReference type="RefSeq" id="WP_201674242.1">
    <property type="nucleotide sequence ID" value="NZ_JAEQNE010000002.1"/>
</dbReference>
<organism evidence="2 3">
    <name type="scientific">Ramlibacter monticola</name>
    <dbReference type="NCBI Taxonomy" id="1926872"/>
    <lineage>
        <taxon>Bacteria</taxon>
        <taxon>Pseudomonadati</taxon>
        <taxon>Pseudomonadota</taxon>
        <taxon>Betaproteobacteria</taxon>
        <taxon>Burkholderiales</taxon>
        <taxon>Comamonadaceae</taxon>
        <taxon>Ramlibacter</taxon>
    </lineage>
</organism>
<keyword evidence="3" id="KW-1185">Reference proteome</keyword>
<dbReference type="EMBL" id="JAEQNE010000002">
    <property type="protein sequence ID" value="MBL0391627.1"/>
    <property type="molecule type" value="Genomic_DNA"/>
</dbReference>
<keyword evidence="1" id="KW-0472">Membrane</keyword>
<proteinExistence type="predicted"/>
<comment type="caution">
    <text evidence="2">The sequence shown here is derived from an EMBL/GenBank/DDBJ whole genome shotgun (WGS) entry which is preliminary data.</text>
</comment>
<dbReference type="AlphaFoldDB" id="A0A936Z153"/>
<protein>
    <submittedName>
        <fullName evidence="2">Uncharacterized protein</fullName>
    </submittedName>
</protein>
<accession>A0A936Z153</accession>
<sequence length="56" mass="6096">MRNQPQEARAESIQFLLPWGTPLAERDDGLGRAVFWMAGGASLLLWTGVALLLTAV</sequence>
<reference evidence="2 3" key="1">
    <citation type="journal article" date="2017" name="Int. J. Syst. Evol. Microbiol.">
        <title>Ramlibacter monticola sp. nov., isolated from forest soil.</title>
        <authorList>
            <person name="Chaudhary D.K."/>
            <person name="Kim J."/>
        </authorList>
    </citation>
    <scope>NUCLEOTIDE SEQUENCE [LARGE SCALE GENOMIC DNA]</scope>
    <source>
        <strain evidence="2 3">KACC 19175</strain>
    </source>
</reference>
<gene>
    <name evidence="2" type="ORF">JJ685_10820</name>
</gene>
<evidence type="ECO:0000313" key="3">
    <source>
        <dbReference type="Proteomes" id="UP000599109"/>
    </source>
</evidence>
<evidence type="ECO:0000313" key="2">
    <source>
        <dbReference type="EMBL" id="MBL0391627.1"/>
    </source>
</evidence>
<keyword evidence="1" id="KW-1133">Transmembrane helix</keyword>
<feature type="transmembrane region" description="Helical" evidence="1">
    <location>
        <begin position="33"/>
        <end position="53"/>
    </location>
</feature>